<protein>
    <submittedName>
        <fullName evidence="1">Gp270</fullName>
    </submittedName>
</protein>
<reference evidence="1 2" key="1">
    <citation type="submission" date="2011-09" db="EMBL/GenBank/DDBJ databases">
        <authorList>
            <person name="Pope W.H."/>
            <person name="Pedulla M.L."/>
            <person name="Ford M.E."/>
            <person name="Peebles C.L."/>
            <person name="Hatfull G.H."/>
            <person name="Hendrix R.W."/>
        </authorList>
    </citation>
    <scope>NUCLEOTIDE SEQUENCE [LARGE SCALE GENOMIC DNA]</scope>
    <source>
        <strain evidence="1">G</strain>
    </source>
</reference>
<dbReference type="GeneID" id="18563485"/>
<proteinExistence type="predicted"/>
<dbReference type="KEGG" id="vg:18563485"/>
<dbReference type="RefSeq" id="YP_009015573.1">
    <property type="nucleotide sequence ID" value="NC_023719.1"/>
</dbReference>
<name>G3MA11_9CAUD</name>
<dbReference type="Proteomes" id="UP000009273">
    <property type="component" value="Segment"/>
</dbReference>
<gene>
    <name evidence="1" type="primary">270</name>
    <name evidence="1" type="ORF">G_270</name>
</gene>
<evidence type="ECO:0000313" key="2">
    <source>
        <dbReference type="Proteomes" id="UP000009273"/>
    </source>
</evidence>
<organism evidence="1 2">
    <name type="scientific">Bacillus phage G</name>
    <dbReference type="NCBI Taxonomy" id="2884420"/>
    <lineage>
        <taxon>Viruses</taxon>
        <taxon>Duplodnaviria</taxon>
        <taxon>Heunggongvirae</taxon>
        <taxon>Uroviricota</taxon>
        <taxon>Caudoviricetes</taxon>
        <taxon>Donellivirus</taxon>
        <taxon>Donellivirus gee</taxon>
    </lineage>
</organism>
<accession>G3MA11</accession>
<evidence type="ECO:0000313" key="1">
    <source>
        <dbReference type="EMBL" id="AEO93529.1"/>
    </source>
</evidence>
<dbReference type="EMBL" id="JN638751">
    <property type="protein sequence ID" value="AEO93529.1"/>
    <property type="molecule type" value="Genomic_DNA"/>
</dbReference>
<keyword evidence="2" id="KW-1185">Reference proteome</keyword>
<sequence length="149" mass="18251">MREGSILSSKMSIERYKEYNDMYPLIEGYLFKKIDNIILLASLSPDFEYDFDFYYNPWNKQRAILRVESTVKGYKAIIVLSEYQKRIGIVLKDRNRYWRDDSFFEEVHKNLNIQKNNNSRSYDAQYDFKYNYKNCQRIVDIIEYFIDKY</sequence>